<name>A0ABW3XSN8_9ACTN</name>
<accession>A0ABW3XSN8</accession>
<protein>
    <submittedName>
        <fullName evidence="1">Uncharacterized protein</fullName>
    </submittedName>
</protein>
<dbReference type="Proteomes" id="UP001597058">
    <property type="component" value="Unassembled WGS sequence"/>
</dbReference>
<dbReference type="EMBL" id="JBHTMM010000121">
    <property type="protein sequence ID" value="MFD1312482.1"/>
    <property type="molecule type" value="Genomic_DNA"/>
</dbReference>
<dbReference type="RefSeq" id="WP_381240985.1">
    <property type="nucleotide sequence ID" value="NZ_JBHSKH010000085.1"/>
</dbReference>
<evidence type="ECO:0000313" key="1">
    <source>
        <dbReference type="EMBL" id="MFD1312482.1"/>
    </source>
</evidence>
<gene>
    <name evidence="1" type="ORF">ACFQ5X_42730</name>
</gene>
<reference evidence="2" key="1">
    <citation type="journal article" date="2019" name="Int. J. Syst. Evol. Microbiol.">
        <title>The Global Catalogue of Microorganisms (GCM) 10K type strain sequencing project: providing services to taxonomists for standard genome sequencing and annotation.</title>
        <authorList>
            <consortium name="The Broad Institute Genomics Platform"/>
            <consortium name="The Broad Institute Genome Sequencing Center for Infectious Disease"/>
            <person name="Wu L."/>
            <person name="Ma J."/>
        </authorList>
    </citation>
    <scope>NUCLEOTIDE SEQUENCE [LARGE SCALE GENOMIC DNA]</scope>
    <source>
        <strain evidence="2">CGMCC 4.7020</strain>
    </source>
</reference>
<evidence type="ECO:0000313" key="2">
    <source>
        <dbReference type="Proteomes" id="UP001597058"/>
    </source>
</evidence>
<proteinExistence type="predicted"/>
<sequence>MLEAAAAAVTAAQEALQAARRDLRTAVVASRQAGESIQHIARRTGLDPVVVRNILAVPPPPAAS</sequence>
<organism evidence="1 2">
    <name type="scientific">Streptomyces kaempferi</name>
    <dbReference type="NCBI Taxonomy" id="333725"/>
    <lineage>
        <taxon>Bacteria</taxon>
        <taxon>Bacillati</taxon>
        <taxon>Actinomycetota</taxon>
        <taxon>Actinomycetes</taxon>
        <taxon>Kitasatosporales</taxon>
        <taxon>Streptomycetaceae</taxon>
        <taxon>Streptomyces</taxon>
    </lineage>
</organism>
<keyword evidence="2" id="KW-1185">Reference proteome</keyword>
<comment type="caution">
    <text evidence="1">The sequence shown here is derived from an EMBL/GenBank/DDBJ whole genome shotgun (WGS) entry which is preliminary data.</text>
</comment>